<evidence type="ECO:0000313" key="1">
    <source>
        <dbReference type="EMBL" id="RST89536.1"/>
    </source>
</evidence>
<organism evidence="1 2">
    <name type="scientific">Vagococcus humatus</name>
    <dbReference type="NCBI Taxonomy" id="1889241"/>
    <lineage>
        <taxon>Bacteria</taxon>
        <taxon>Bacillati</taxon>
        <taxon>Bacillota</taxon>
        <taxon>Bacilli</taxon>
        <taxon>Lactobacillales</taxon>
        <taxon>Enterococcaceae</taxon>
        <taxon>Vagococcus</taxon>
    </lineage>
</organism>
<dbReference type="PANTHER" id="PTHR30348">
    <property type="entry name" value="UNCHARACTERIZED PROTEIN YECE"/>
    <property type="match status" value="1"/>
</dbReference>
<comment type="caution">
    <text evidence="1">The sequence shown here is derived from an EMBL/GenBank/DDBJ whole genome shotgun (WGS) entry which is preliminary data.</text>
</comment>
<dbReference type="InterPro" id="IPR036520">
    <property type="entry name" value="UPF0759_sf"/>
</dbReference>
<dbReference type="Gene3D" id="3.20.20.410">
    <property type="entry name" value="Protein of unknown function UPF0759"/>
    <property type="match status" value="1"/>
</dbReference>
<keyword evidence="2" id="KW-1185">Reference proteome</keyword>
<accession>A0A3R9YEP7</accession>
<reference evidence="1 2" key="1">
    <citation type="submission" date="2018-03" db="EMBL/GenBank/DDBJ databases">
        <authorList>
            <person name="Gulvik C.A."/>
        </authorList>
    </citation>
    <scope>NUCLEOTIDE SEQUENCE [LARGE SCALE GENOMIC DNA]</scope>
    <source>
        <strain evidence="1 2">JCM 31581</strain>
    </source>
</reference>
<dbReference type="Pfam" id="PF01904">
    <property type="entry name" value="DUF72"/>
    <property type="match status" value="1"/>
</dbReference>
<dbReference type="AlphaFoldDB" id="A0A3R9YEP7"/>
<protein>
    <submittedName>
        <fullName evidence="1">DUF72 domain-containing protein</fullName>
    </submittedName>
</protein>
<gene>
    <name evidence="1" type="ORF">C7P63_00180</name>
</gene>
<evidence type="ECO:0000313" key="2">
    <source>
        <dbReference type="Proteomes" id="UP000277864"/>
    </source>
</evidence>
<dbReference type="PANTHER" id="PTHR30348:SF13">
    <property type="entry name" value="UPF0759 PROTEIN YUNF"/>
    <property type="match status" value="1"/>
</dbReference>
<dbReference type="SUPFAM" id="SSF117396">
    <property type="entry name" value="TM1631-like"/>
    <property type="match status" value="1"/>
</dbReference>
<dbReference type="InterPro" id="IPR002763">
    <property type="entry name" value="DUF72"/>
</dbReference>
<sequence length="282" mass="32830">MRGGIGLIKIGLTTWSEHDYLLKKPKPTLAEYASKLPVVELDTSFYAIPTQQSVLKWVLETPPNFRFIVKAHQTMTLHKPWQDYFSSQQEAFTTLINSLQPMIKAQRLAAILFQFPPNFVCETQFVRYLRMIRQWMGDLPVAIEFRHDSWFLKQYLPETIALMKQYQFTLVIVDQPKVPHSAPFYPVTTNSAFQLVRLHGRNHDGWLKKGEDWRSYRTLYDYSDRELSELAQVVEEISSFSQDTYVIFNNNAGGDAAKNALSLQNKLQIKYQGLNPEQIQLF</sequence>
<dbReference type="EMBL" id="PXZH01000001">
    <property type="protein sequence ID" value="RST89536.1"/>
    <property type="molecule type" value="Genomic_DNA"/>
</dbReference>
<proteinExistence type="predicted"/>
<dbReference type="Proteomes" id="UP000277864">
    <property type="component" value="Unassembled WGS sequence"/>
</dbReference>
<name>A0A3R9YEP7_9ENTE</name>
<dbReference type="OrthoDB" id="9780310at2"/>